<gene>
    <name evidence="2" type="ordered locus">Os02g0734850</name>
    <name evidence="2" type="ORF">OSNPB_020734850</name>
</gene>
<reference evidence="2 3" key="3">
    <citation type="journal article" date="2013" name="Rice">
        <title>Improvement of the Oryza sativa Nipponbare reference genome using next generation sequence and optical map data.</title>
        <authorList>
            <person name="Kawahara Y."/>
            <person name="de la Bastide M."/>
            <person name="Hamilton J.P."/>
            <person name="Kanamori H."/>
            <person name="McCombie W.R."/>
            <person name="Ouyang S."/>
            <person name="Schwartz D.C."/>
            <person name="Tanaka T."/>
            <person name="Wu J."/>
            <person name="Zhou S."/>
            <person name="Childs K.L."/>
            <person name="Davidson R.M."/>
            <person name="Lin H."/>
            <person name="Quesada-Ocampo L."/>
            <person name="Vaillancourt B."/>
            <person name="Sakai H."/>
            <person name="Lee S.S."/>
            <person name="Kim J."/>
            <person name="Numa H."/>
            <person name="Itoh T."/>
            <person name="Buell C.R."/>
            <person name="Matsumoto T."/>
        </authorList>
    </citation>
    <scope>NUCLEOTIDE SEQUENCE [LARGE SCALE GENOMIC DNA]</scope>
    <source>
        <strain evidence="3">cv. Nipponbare</strain>
    </source>
</reference>
<dbReference type="EMBL" id="AP014958">
    <property type="protein sequence ID" value="BAS80791.1"/>
    <property type="molecule type" value="Genomic_DNA"/>
</dbReference>
<name>A0A0P0VP37_ORYSJ</name>
<evidence type="ECO:0000313" key="2">
    <source>
        <dbReference type="EMBL" id="BAS80791.1"/>
    </source>
</evidence>
<reference evidence="3" key="1">
    <citation type="journal article" date="2005" name="Nature">
        <title>The map-based sequence of the rice genome.</title>
        <authorList>
            <consortium name="International rice genome sequencing project (IRGSP)"/>
            <person name="Matsumoto T."/>
            <person name="Wu J."/>
            <person name="Kanamori H."/>
            <person name="Katayose Y."/>
            <person name="Fujisawa M."/>
            <person name="Namiki N."/>
            <person name="Mizuno H."/>
            <person name="Yamamoto K."/>
            <person name="Antonio B.A."/>
            <person name="Baba T."/>
            <person name="Sakata K."/>
            <person name="Nagamura Y."/>
            <person name="Aoki H."/>
            <person name="Arikawa K."/>
            <person name="Arita K."/>
            <person name="Bito T."/>
            <person name="Chiden Y."/>
            <person name="Fujitsuka N."/>
            <person name="Fukunaka R."/>
            <person name="Hamada M."/>
            <person name="Harada C."/>
            <person name="Hayashi A."/>
            <person name="Hijishita S."/>
            <person name="Honda M."/>
            <person name="Hosokawa S."/>
            <person name="Ichikawa Y."/>
            <person name="Idonuma A."/>
            <person name="Iijima M."/>
            <person name="Ikeda M."/>
            <person name="Ikeno M."/>
            <person name="Ito K."/>
            <person name="Ito S."/>
            <person name="Ito T."/>
            <person name="Ito Y."/>
            <person name="Ito Y."/>
            <person name="Iwabuchi A."/>
            <person name="Kamiya K."/>
            <person name="Karasawa W."/>
            <person name="Kurita K."/>
            <person name="Katagiri S."/>
            <person name="Kikuta A."/>
            <person name="Kobayashi H."/>
            <person name="Kobayashi N."/>
            <person name="Machita K."/>
            <person name="Maehara T."/>
            <person name="Masukawa M."/>
            <person name="Mizubayashi T."/>
            <person name="Mukai Y."/>
            <person name="Nagasaki H."/>
            <person name="Nagata Y."/>
            <person name="Naito S."/>
            <person name="Nakashima M."/>
            <person name="Nakama Y."/>
            <person name="Nakamichi Y."/>
            <person name="Nakamura M."/>
            <person name="Meguro A."/>
            <person name="Negishi M."/>
            <person name="Ohta I."/>
            <person name="Ohta T."/>
            <person name="Okamoto M."/>
            <person name="Ono N."/>
            <person name="Saji S."/>
            <person name="Sakaguchi M."/>
            <person name="Sakai K."/>
            <person name="Shibata M."/>
            <person name="Shimokawa T."/>
            <person name="Song J."/>
            <person name="Takazaki Y."/>
            <person name="Terasawa K."/>
            <person name="Tsugane M."/>
            <person name="Tsuji K."/>
            <person name="Ueda S."/>
            <person name="Waki K."/>
            <person name="Yamagata H."/>
            <person name="Yamamoto M."/>
            <person name="Yamamoto S."/>
            <person name="Yamane H."/>
            <person name="Yoshiki S."/>
            <person name="Yoshihara R."/>
            <person name="Yukawa K."/>
            <person name="Zhong H."/>
            <person name="Yano M."/>
            <person name="Yuan Q."/>
            <person name="Ouyang S."/>
            <person name="Liu J."/>
            <person name="Jones K.M."/>
            <person name="Gansberger K."/>
            <person name="Moffat K."/>
            <person name="Hill J."/>
            <person name="Bera J."/>
            <person name="Fadrosh D."/>
            <person name="Jin S."/>
            <person name="Johri S."/>
            <person name="Kim M."/>
            <person name="Overton L."/>
            <person name="Reardon M."/>
            <person name="Tsitrin T."/>
            <person name="Vuong H."/>
            <person name="Weaver B."/>
            <person name="Ciecko A."/>
            <person name="Tallon L."/>
            <person name="Jackson J."/>
            <person name="Pai G."/>
            <person name="Aken S.V."/>
            <person name="Utterback T."/>
            <person name="Reidmuller S."/>
            <person name="Feldblyum T."/>
            <person name="Hsiao J."/>
            <person name="Zismann V."/>
            <person name="Iobst S."/>
            <person name="de Vazeille A.R."/>
            <person name="Buell C.R."/>
            <person name="Ying K."/>
            <person name="Li Y."/>
            <person name="Lu T."/>
            <person name="Huang Y."/>
            <person name="Zhao Q."/>
            <person name="Feng Q."/>
            <person name="Zhang L."/>
            <person name="Zhu J."/>
            <person name="Weng Q."/>
            <person name="Mu J."/>
            <person name="Lu Y."/>
            <person name="Fan D."/>
            <person name="Liu Y."/>
            <person name="Guan J."/>
            <person name="Zhang Y."/>
            <person name="Yu S."/>
            <person name="Liu X."/>
            <person name="Zhang Y."/>
            <person name="Hong G."/>
            <person name="Han B."/>
            <person name="Choisne N."/>
            <person name="Demange N."/>
            <person name="Orjeda G."/>
            <person name="Samain S."/>
            <person name="Cattolico L."/>
            <person name="Pelletier E."/>
            <person name="Couloux A."/>
            <person name="Segurens B."/>
            <person name="Wincker P."/>
            <person name="D'Hont A."/>
            <person name="Scarpelli C."/>
            <person name="Weissenbach J."/>
            <person name="Salanoubat M."/>
            <person name="Quetier F."/>
            <person name="Yu Y."/>
            <person name="Kim H.R."/>
            <person name="Rambo T."/>
            <person name="Currie J."/>
            <person name="Collura K."/>
            <person name="Luo M."/>
            <person name="Yang T."/>
            <person name="Ammiraju J.S.S."/>
            <person name="Engler F."/>
            <person name="Soderlund C."/>
            <person name="Wing R.A."/>
            <person name="Palmer L.E."/>
            <person name="de la Bastide M."/>
            <person name="Spiegel L."/>
            <person name="Nascimento L."/>
            <person name="Zutavern T."/>
            <person name="O'Shaughnessy A."/>
            <person name="Dike S."/>
            <person name="Dedhia N."/>
            <person name="Preston R."/>
            <person name="Balija V."/>
            <person name="McCombie W.R."/>
            <person name="Chow T."/>
            <person name="Chen H."/>
            <person name="Chung M."/>
            <person name="Chen C."/>
            <person name="Shaw J."/>
            <person name="Wu H."/>
            <person name="Hsiao K."/>
            <person name="Chao Y."/>
            <person name="Chu M."/>
            <person name="Cheng C."/>
            <person name="Hour A."/>
            <person name="Lee P."/>
            <person name="Lin S."/>
            <person name="Lin Y."/>
            <person name="Liou J."/>
            <person name="Liu S."/>
            <person name="Hsing Y."/>
            <person name="Raghuvanshi S."/>
            <person name="Mohanty A."/>
            <person name="Bharti A.K."/>
            <person name="Gaur A."/>
            <person name="Gupta V."/>
            <person name="Kumar D."/>
            <person name="Ravi V."/>
            <person name="Vij S."/>
            <person name="Kapur A."/>
            <person name="Khurana P."/>
            <person name="Khurana P."/>
            <person name="Khurana J.P."/>
            <person name="Tyagi A.K."/>
            <person name="Gaikwad K."/>
            <person name="Singh A."/>
            <person name="Dalal V."/>
            <person name="Srivastava S."/>
            <person name="Dixit A."/>
            <person name="Pal A.K."/>
            <person name="Ghazi I.A."/>
            <person name="Yadav M."/>
            <person name="Pandit A."/>
            <person name="Bhargava A."/>
            <person name="Sureshbabu K."/>
            <person name="Batra K."/>
            <person name="Sharma T.R."/>
            <person name="Mohapatra T."/>
            <person name="Singh N.K."/>
            <person name="Messing J."/>
            <person name="Nelson A.B."/>
            <person name="Fuks G."/>
            <person name="Kavchok S."/>
            <person name="Keizer G."/>
            <person name="Linton E."/>
            <person name="Llaca V."/>
            <person name="Song R."/>
            <person name="Tanyolac B."/>
            <person name="Young S."/>
            <person name="Ho-Il K."/>
            <person name="Hahn J.H."/>
            <person name="Sangsakoo G."/>
            <person name="Vanavichit A."/>
            <person name="de Mattos Luiz.A.T."/>
            <person name="Zimmer P.D."/>
            <person name="Malone G."/>
            <person name="Dellagostin O."/>
            <person name="de Oliveira A.C."/>
            <person name="Bevan M."/>
            <person name="Bancroft I."/>
            <person name="Minx P."/>
            <person name="Cordum H."/>
            <person name="Wilson R."/>
            <person name="Cheng Z."/>
            <person name="Jin W."/>
            <person name="Jiang J."/>
            <person name="Leong S.A."/>
            <person name="Iwama H."/>
            <person name="Gojobori T."/>
            <person name="Itoh T."/>
            <person name="Niimura Y."/>
            <person name="Fujii Y."/>
            <person name="Habara T."/>
            <person name="Sakai H."/>
            <person name="Sato Y."/>
            <person name="Wilson G."/>
            <person name="Kumar K."/>
            <person name="McCouch S."/>
            <person name="Juretic N."/>
            <person name="Hoen D."/>
            <person name="Wright S."/>
            <person name="Bruskiewich R."/>
            <person name="Bureau T."/>
            <person name="Miyao A."/>
            <person name="Hirochika H."/>
            <person name="Nishikawa T."/>
            <person name="Kadowaki K."/>
            <person name="Sugiura M."/>
            <person name="Burr B."/>
            <person name="Sasaki T."/>
        </authorList>
    </citation>
    <scope>NUCLEOTIDE SEQUENCE [LARGE SCALE GENOMIC DNA]</scope>
    <source>
        <strain evidence="3">cv. Nipponbare</strain>
    </source>
</reference>
<dbReference type="PaxDb" id="39947-A0A0P0VP37"/>
<proteinExistence type="predicted"/>
<feature type="region of interest" description="Disordered" evidence="1">
    <location>
        <begin position="26"/>
        <end position="55"/>
    </location>
</feature>
<sequence>MGDRIDESRRVSPLARRGRWIGGLLGGMGPRDARDGERGRFSCGSRGRGAGKCTRFSRTTRSRNPMAESWLYGKGRMGTRVEPRGRLRWKKRAVEIKRVMDIRR</sequence>
<dbReference type="InParanoid" id="A0A0P0VP37"/>
<dbReference type="Proteomes" id="UP000059680">
    <property type="component" value="Chromosome 2"/>
</dbReference>
<organism evidence="2 3">
    <name type="scientific">Oryza sativa subsp. japonica</name>
    <name type="common">Rice</name>
    <dbReference type="NCBI Taxonomy" id="39947"/>
    <lineage>
        <taxon>Eukaryota</taxon>
        <taxon>Viridiplantae</taxon>
        <taxon>Streptophyta</taxon>
        <taxon>Embryophyta</taxon>
        <taxon>Tracheophyta</taxon>
        <taxon>Spermatophyta</taxon>
        <taxon>Magnoliopsida</taxon>
        <taxon>Liliopsida</taxon>
        <taxon>Poales</taxon>
        <taxon>Poaceae</taxon>
        <taxon>BOP clade</taxon>
        <taxon>Oryzoideae</taxon>
        <taxon>Oryzeae</taxon>
        <taxon>Oryzinae</taxon>
        <taxon>Oryza</taxon>
        <taxon>Oryza sativa</taxon>
    </lineage>
</organism>
<feature type="compositionally biased region" description="Basic and acidic residues" evidence="1">
    <location>
        <begin position="31"/>
        <end position="40"/>
    </location>
</feature>
<evidence type="ECO:0000313" key="3">
    <source>
        <dbReference type="Proteomes" id="UP000059680"/>
    </source>
</evidence>
<reference evidence="2 3" key="2">
    <citation type="journal article" date="2013" name="Plant Cell Physiol.">
        <title>Rice Annotation Project Database (RAP-DB): an integrative and interactive database for rice genomics.</title>
        <authorList>
            <person name="Sakai H."/>
            <person name="Lee S.S."/>
            <person name="Tanaka T."/>
            <person name="Numa H."/>
            <person name="Kim J."/>
            <person name="Kawahara Y."/>
            <person name="Wakimoto H."/>
            <person name="Yang C.C."/>
            <person name="Iwamoto M."/>
            <person name="Abe T."/>
            <person name="Yamada Y."/>
            <person name="Muto A."/>
            <person name="Inokuchi H."/>
            <person name="Ikemura T."/>
            <person name="Matsumoto T."/>
            <person name="Sasaki T."/>
            <person name="Itoh T."/>
        </authorList>
    </citation>
    <scope>NUCLEOTIDE SEQUENCE [LARGE SCALE GENOMIC DNA]</scope>
    <source>
        <strain evidence="3">cv. Nipponbare</strain>
    </source>
</reference>
<dbReference type="AlphaFoldDB" id="A0A0P0VP37"/>
<accession>A0A0P0VP37</accession>
<protein>
    <submittedName>
        <fullName evidence="2">Os02g0734850 protein</fullName>
    </submittedName>
</protein>
<evidence type="ECO:0000256" key="1">
    <source>
        <dbReference type="SAM" id="MobiDB-lite"/>
    </source>
</evidence>
<keyword evidence="3" id="KW-1185">Reference proteome</keyword>